<dbReference type="AlphaFoldDB" id="G0ZAE4"/>
<dbReference type="FunFam" id="3.30.730.10:FF:000001">
    <property type="entry name" value="Ethylene-responsive transcription factor 2"/>
    <property type="match status" value="1"/>
</dbReference>
<evidence type="ECO:0000256" key="5">
    <source>
        <dbReference type="ARBA" id="ARBA00023242"/>
    </source>
</evidence>
<organism evidence="9">
    <name type="scientific">Pinus taeda</name>
    <name type="common">Loblolly pine</name>
    <dbReference type="NCBI Taxonomy" id="3352"/>
    <lineage>
        <taxon>Eukaryota</taxon>
        <taxon>Viridiplantae</taxon>
        <taxon>Streptophyta</taxon>
        <taxon>Embryophyta</taxon>
        <taxon>Tracheophyta</taxon>
        <taxon>Spermatophyta</taxon>
        <taxon>Pinopsida</taxon>
        <taxon>Pinidae</taxon>
        <taxon>Conifers I</taxon>
        <taxon>Pinales</taxon>
        <taxon>Pinaceae</taxon>
        <taxon>Pinus</taxon>
        <taxon>Pinus subgen. Pinus</taxon>
    </lineage>
</organism>
<evidence type="ECO:0000256" key="1">
    <source>
        <dbReference type="ARBA" id="ARBA00004123"/>
    </source>
</evidence>
<dbReference type="SUPFAM" id="SSF54171">
    <property type="entry name" value="DNA-binding domain"/>
    <property type="match status" value="1"/>
</dbReference>
<evidence type="ECO:0000256" key="7">
    <source>
        <dbReference type="SAM" id="MobiDB-lite"/>
    </source>
</evidence>
<comment type="similarity">
    <text evidence="6">Belongs to the AP2/ERF transcription factor family. ERF subfamily.</text>
</comment>
<sequence length="337" mass="37515">MKGGNREAQCSAVGQESGGHSSPTTAPPSTKRKCKRKGGPDNIKFQYRGVRQRSWGKWVAEIRQPGKRTRRWLGTFATAEQAAQAYDNAAILLYGSKAHLNLQPSGWDQSKSSSHSSKLRPLLPRITVTRPPAIHGTIPGPNPNPNISGAFPCGYFGTLTIPDFWPAAMRAAHTDITYHHPVIDPKRETTLEQRSVFHLEESRVPTQQCNGTEVLHRESSPLKTDKLQENFRTENTRLQSHRLGDPDQLSGIQGGIVGDELSQGFYSETAGNITEGESRDDNLVASLHELQYSGGPPSPGFMWHYNIKHDYYYDETKSSTLPETDNQLWDYSDESSI</sequence>
<dbReference type="InterPro" id="IPR016177">
    <property type="entry name" value="DNA-bd_dom_sf"/>
</dbReference>
<dbReference type="PRINTS" id="PR00367">
    <property type="entry name" value="ETHRSPELEMNT"/>
</dbReference>
<dbReference type="GO" id="GO:0006950">
    <property type="term" value="P:response to stress"/>
    <property type="evidence" value="ECO:0007669"/>
    <property type="project" value="TreeGrafter"/>
</dbReference>
<dbReference type="CDD" id="cd00018">
    <property type="entry name" value="AP2"/>
    <property type="match status" value="1"/>
</dbReference>
<dbReference type="InterPro" id="IPR036955">
    <property type="entry name" value="AP2/ERF_dom_sf"/>
</dbReference>
<dbReference type="GO" id="GO:0045893">
    <property type="term" value="P:positive regulation of DNA-templated transcription"/>
    <property type="evidence" value="ECO:0007669"/>
    <property type="project" value="TreeGrafter"/>
</dbReference>
<feature type="domain" description="AP2/ERF" evidence="8">
    <location>
        <begin position="46"/>
        <end position="103"/>
    </location>
</feature>
<dbReference type="PANTHER" id="PTHR31241">
    <property type="entry name" value="DEHYDRATION-RESPONSIVE ELEMENT-BINDING PROTEIN 2C"/>
    <property type="match status" value="1"/>
</dbReference>
<evidence type="ECO:0000313" key="9">
    <source>
        <dbReference type="EMBL" id="AEK86261.1"/>
    </source>
</evidence>
<evidence type="ECO:0000256" key="6">
    <source>
        <dbReference type="ARBA" id="ARBA00024343"/>
    </source>
</evidence>
<comment type="subcellular location">
    <subcellularLocation>
        <location evidence="1">Nucleus</location>
    </subcellularLocation>
</comment>
<dbReference type="GO" id="GO:0000976">
    <property type="term" value="F:transcription cis-regulatory region binding"/>
    <property type="evidence" value="ECO:0007669"/>
    <property type="project" value="TreeGrafter"/>
</dbReference>
<reference evidence="9" key="1">
    <citation type="submission" date="2011-01" db="EMBL/GenBank/DDBJ databases">
        <title>The Identification, Isolation and Expression Analysis and Molecular Characterization of Nine Genes Key to Embryogenesis in Loblolly Pine.</title>
        <authorList>
            <person name="Jones B.L."/>
            <person name="Cairney J."/>
        </authorList>
    </citation>
    <scope>NUCLEOTIDE SEQUENCE</scope>
</reference>
<accession>G0ZAE4</accession>
<dbReference type="GO" id="GO:0003700">
    <property type="term" value="F:DNA-binding transcription factor activity"/>
    <property type="evidence" value="ECO:0007669"/>
    <property type="project" value="InterPro"/>
</dbReference>
<dbReference type="EMBL" id="HQ913520">
    <property type="protein sequence ID" value="AEK86261.1"/>
    <property type="molecule type" value="mRNA"/>
</dbReference>
<dbReference type="SMART" id="SM00380">
    <property type="entry name" value="AP2"/>
    <property type="match status" value="1"/>
</dbReference>
<dbReference type="InterPro" id="IPR001471">
    <property type="entry name" value="AP2/ERF_dom"/>
</dbReference>
<dbReference type="GO" id="GO:0005634">
    <property type="term" value="C:nucleus"/>
    <property type="evidence" value="ECO:0007669"/>
    <property type="project" value="UniProtKB-SubCell"/>
</dbReference>
<evidence type="ECO:0000259" key="8">
    <source>
        <dbReference type="PROSITE" id="PS51032"/>
    </source>
</evidence>
<feature type="region of interest" description="Disordered" evidence="7">
    <location>
        <begin position="1"/>
        <end position="43"/>
    </location>
</feature>
<protein>
    <submittedName>
        <fullName evidence="9">Putative ABI4-like protein</fullName>
    </submittedName>
</protein>
<dbReference type="Gene3D" id="3.30.730.10">
    <property type="entry name" value="AP2/ERF domain"/>
    <property type="match status" value="1"/>
</dbReference>
<evidence type="ECO:0000256" key="2">
    <source>
        <dbReference type="ARBA" id="ARBA00023015"/>
    </source>
</evidence>
<keyword evidence="3" id="KW-0238">DNA-binding</keyword>
<proteinExistence type="evidence at transcript level"/>
<dbReference type="PROSITE" id="PS51032">
    <property type="entry name" value="AP2_ERF"/>
    <property type="match status" value="1"/>
</dbReference>
<feature type="compositionally biased region" description="Polar residues" evidence="7">
    <location>
        <begin position="12"/>
        <end position="28"/>
    </location>
</feature>
<dbReference type="PANTHER" id="PTHR31241:SF24">
    <property type="entry name" value="ETHYLENE-RESPONSIVE TRANSCRIPTION FACTOR ABI4"/>
    <property type="match status" value="1"/>
</dbReference>
<keyword evidence="4" id="KW-0804">Transcription</keyword>
<evidence type="ECO:0000256" key="3">
    <source>
        <dbReference type="ARBA" id="ARBA00023125"/>
    </source>
</evidence>
<evidence type="ECO:0000256" key="4">
    <source>
        <dbReference type="ARBA" id="ARBA00023163"/>
    </source>
</evidence>
<keyword evidence="2" id="KW-0805">Transcription regulation</keyword>
<dbReference type="Pfam" id="PF00847">
    <property type="entry name" value="AP2"/>
    <property type="match status" value="1"/>
</dbReference>
<dbReference type="OMA" id="MWHYNIK"/>
<keyword evidence="5" id="KW-0539">Nucleus</keyword>
<name>G0ZAE4_PINTA</name>